<protein>
    <submittedName>
        <fullName evidence="1">Uncharacterized protein</fullName>
    </submittedName>
</protein>
<proteinExistence type="predicted"/>
<accession>A0A653B0Y7</accession>
<gene>
    <name evidence="1" type="ORF">POT9AD_1015</name>
</gene>
<sequence>MLLSELNFLFNIFFVAIQLKPFSFSLVDRQTSQLSKLATQKTIFPQELNLNPLKLFFILRRSNSINDIWSHKDYSTYFLKVNTPKQSPNQAQSCLAGA</sequence>
<dbReference type="EMBL" id="LR130779">
    <property type="protein sequence ID" value="VDN62006.1"/>
    <property type="molecule type" value="Genomic_DNA"/>
</dbReference>
<dbReference type="AlphaFoldDB" id="A0A653B0Y7"/>
<name>A0A653B0Y7_ECTOL</name>
<evidence type="ECO:0000313" key="1">
    <source>
        <dbReference type="EMBL" id="VDN62006.1"/>
    </source>
</evidence>
<organism evidence="1">
    <name type="scientific">Ectopseudomonas oleovorans</name>
    <name type="common">Pseudomonas oleovorans</name>
    <dbReference type="NCBI Taxonomy" id="301"/>
    <lineage>
        <taxon>Bacteria</taxon>
        <taxon>Pseudomonadati</taxon>
        <taxon>Pseudomonadota</taxon>
        <taxon>Gammaproteobacteria</taxon>
        <taxon>Pseudomonadales</taxon>
        <taxon>Pseudomonadaceae</taxon>
        <taxon>Ectopseudomonas</taxon>
    </lineage>
</organism>
<reference evidence="1" key="1">
    <citation type="submission" date="2018-11" db="EMBL/GenBank/DDBJ databases">
        <authorList>
            <consortium name="Genoscope - CEA"/>
            <person name="William W."/>
        </authorList>
    </citation>
    <scope>NUCLEOTIDE SEQUENCE [LARGE SCALE GENOMIC DNA]</scope>
    <source>
        <strain evidence="1">T9AD</strain>
    </source>
</reference>